<dbReference type="InterPro" id="IPR005467">
    <property type="entry name" value="His_kinase_dom"/>
</dbReference>
<evidence type="ECO:0000259" key="18">
    <source>
        <dbReference type="PROSITE" id="PS50885"/>
    </source>
</evidence>
<evidence type="ECO:0000256" key="6">
    <source>
        <dbReference type="ARBA" id="ARBA00022679"/>
    </source>
</evidence>
<comment type="caution">
    <text evidence="19">The sequence shown here is derived from an EMBL/GenBank/DDBJ whole genome shotgun (WGS) entry which is preliminary data.</text>
</comment>
<dbReference type="InterPro" id="IPR045671">
    <property type="entry name" value="NtrY-like_N"/>
</dbReference>
<dbReference type="Proteomes" id="UP001595443">
    <property type="component" value="Unassembled WGS sequence"/>
</dbReference>
<feature type="domain" description="PAS" evidence="17">
    <location>
        <begin position="404"/>
        <end position="457"/>
    </location>
</feature>
<dbReference type="Pfam" id="PF02518">
    <property type="entry name" value="HATPase_c"/>
    <property type="match status" value="1"/>
</dbReference>
<evidence type="ECO:0000256" key="3">
    <source>
        <dbReference type="ARBA" id="ARBA00012438"/>
    </source>
</evidence>
<evidence type="ECO:0000313" key="20">
    <source>
        <dbReference type="Proteomes" id="UP001595443"/>
    </source>
</evidence>
<feature type="transmembrane region" description="Helical" evidence="15">
    <location>
        <begin position="40"/>
        <end position="59"/>
    </location>
</feature>
<dbReference type="SMART" id="SM00304">
    <property type="entry name" value="HAMP"/>
    <property type="match status" value="1"/>
</dbReference>
<dbReference type="InterPro" id="IPR036097">
    <property type="entry name" value="HisK_dim/P_sf"/>
</dbReference>
<comment type="subcellular location">
    <subcellularLocation>
        <location evidence="2">Cell membrane</location>
        <topology evidence="2">Multi-pass membrane protein</topology>
    </subcellularLocation>
</comment>
<feature type="transmembrane region" description="Helical" evidence="15">
    <location>
        <begin position="316"/>
        <end position="338"/>
    </location>
</feature>
<reference evidence="20" key="1">
    <citation type="journal article" date="2019" name="Int. J. Syst. Evol. Microbiol.">
        <title>The Global Catalogue of Microorganisms (GCM) 10K type strain sequencing project: providing services to taxonomists for standard genome sequencing and annotation.</title>
        <authorList>
            <consortium name="The Broad Institute Genomics Platform"/>
            <consortium name="The Broad Institute Genome Sequencing Center for Infectious Disease"/>
            <person name="Wu L."/>
            <person name="Ma J."/>
        </authorList>
    </citation>
    <scope>NUCLEOTIDE SEQUENCE [LARGE SCALE GENOMIC DNA]</scope>
    <source>
        <strain evidence="20">KCTC 62192</strain>
    </source>
</reference>
<dbReference type="InterPro" id="IPR004358">
    <property type="entry name" value="Sig_transdc_His_kin-like_C"/>
</dbReference>
<dbReference type="Gene3D" id="1.10.287.130">
    <property type="match status" value="1"/>
</dbReference>
<dbReference type="InterPro" id="IPR013767">
    <property type="entry name" value="PAS_fold"/>
</dbReference>
<dbReference type="SMART" id="SM00388">
    <property type="entry name" value="HisKA"/>
    <property type="match status" value="1"/>
</dbReference>
<keyword evidence="4" id="KW-1003">Cell membrane</keyword>
<dbReference type="CDD" id="cd00082">
    <property type="entry name" value="HisKA"/>
    <property type="match status" value="1"/>
</dbReference>
<dbReference type="SUPFAM" id="SSF55785">
    <property type="entry name" value="PYP-like sensor domain (PAS domain)"/>
    <property type="match status" value="1"/>
</dbReference>
<evidence type="ECO:0000256" key="11">
    <source>
        <dbReference type="ARBA" id="ARBA00022989"/>
    </source>
</evidence>
<evidence type="ECO:0000256" key="1">
    <source>
        <dbReference type="ARBA" id="ARBA00000085"/>
    </source>
</evidence>
<evidence type="ECO:0000256" key="14">
    <source>
        <dbReference type="SAM" id="MobiDB-lite"/>
    </source>
</evidence>
<dbReference type="GO" id="GO:0005524">
    <property type="term" value="F:ATP binding"/>
    <property type="evidence" value="ECO:0007669"/>
    <property type="project" value="UniProtKB-KW"/>
</dbReference>
<dbReference type="PROSITE" id="PS50109">
    <property type="entry name" value="HIS_KIN"/>
    <property type="match status" value="1"/>
</dbReference>
<evidence type="ECO:0000256" key="15">
    <source>
        <dbReference type="SAM" id="Phobius"/>
    </source>
</evidence>
<dbReference type="SMART" id="SM00091">
    <property type="entry name" value="PAS"/>
    <property type="match status" value="1"/>
</dbReference>
<evidence type="ECO:0000256" key="2">
    <source>
        <dbReference type="ARBA" id="ARBA00004651"/>
    </source>
</evidence>
<keyword evidence="8" id="KW-0547">Nucleotide-binding</keyword>
<dbReference type="PRINTS" id="PR00344">
    <property type="entry name" value="BCTRLSENSOR"/>
</dbReference>
<evidence type="ECO:0000256" key="9">
    <source>
        <dbReference type="ARBA" id="ARBA00022777"/>
    </source>
</evidence>
<keyword evidence="5" id="KW-0597">Phosphoprotein</keyword>
<dbReference type="EC" id="2.7.13.3" evidence="3"/>
<gene>
    <name evidence="19" type="ORF">ACFOES_04780</name>
</gene>
<dbReference type="PROSITE" id="PS50885">
    <property type="entry name" value="HAMP"/>
    <property type="match status" value="1"/>
</dbReference>
<dbReference type="InterPro" id="IPR017232">
    <property type="entry name" value="NtrY"/>
</dbReference>
<feature type="region of interest" description="Disordered" evidence="14">
    <location>
        <begin position="752"/>
        <end position="789"/>
    </location>
</feature>
<dbReference type="Gene3D" id="3.30.565.10">
    <property type="entry name" value="Histidine kinase-like ATPase, C-terminal domain"/>
    <property type="match status" value="1"/>
</dbReference>
<keyword evidence="13 15" id="KW-0472">Membrane</keyword>
<organism evidence="19 20">
    <name type="scientific">Acidimangrovimonas pyrenivorans</name>
    <dbReference type="NCBI Taxonomy" id="2030798"/>
    <lineage>
        <taxon>Bacteria</taxon>
        <taxon>Pseudomonadati</taxon>
        <taxon>Pseudomonadota</taxon>
        <taxon>Alphaproteobacteria</taxon>
        <taxon>Rhodobacterales</taxon>
        <taxon>Paracoccaceae</taxon>
        <taxon>Acidimangrovimonas</taxon>
    </lineage>
</organism>
<evidence type="ECO:0000259" key="16">
    <source>
        <dbReference type="PROSITE" id="PS50109"/>
    </source>
</evidence>
<dbReference type="InterPro" id="IPR003594">
    <property type="entry name" value="HATPase_dom"/>
</dbReference>
<dbReference type="PIRSF" id="PIRSF037532">
    <property type="entry name" value="STHK_NtrY"/>
    <property type="match status" value="1"/>
</dbReference>
<evidence type="ECO:0000256" key="10">
    <source>
        <dbReference type="ARBA" id="ARBA00022840"/>
    </source>
</evidence>
<proteinExistence type="predicted"/>
<dbReference type="SUPFAM" id="SSF47384">
    <property type="entry name" value="Homodimeric domain of signal transducing histidine kinase"/>
    <property type="match status" value="1"/>
</dbReference>
<comment type="catalytic activity">
    <reaction evidence="1">
        <text>ATP + protein L-histidine = ADP + protein N-phospho-L-histidine.</text>
        <dbReference type="EC" id="2.7.13.3"/>
    </reaction>
</comment>
<dbReference type="Pfam" id="PF00512">
    <property type="entry name" value="HisKA"/>
    <property type="match status" value="1"/>
</dbReference>
<dbReference type="Gene3D" id="3.30.450.20">
    <property type="entry name" value="PAS domain"/>
    <property type="match status" value="1"/>
</dbReference>
<protein>
    <recommendedName>
        <fullName evidence="3">histidine kinase</fullName>
        <ecNumber evidence="3">2.7.13.3</ecNumber>
    </recommendedName>
</protein>
<dbReference type="CDD" id="cd06225">
    <property type="entry name" value="HAMP"/>
    <property type="match status" value="1"/>
</dbReference>
<keyword evidence="20" id="KW-1185">Reference proteome</keyword>
<keyword evidence="10 19" id="KW-0067">ATP-binding</keyword>
<feature type="compositionally biased region" description="Basic and acidic residues" evidence="14">
    <location>
        <begin position="775"/>
        <end position="789"/>
    </location>
</feature>
<evidence type="ECO:0000256" key="7">
    <source>
        <dbReference type="ARBA" id="ARBA00022692"/>
    </source>
</evidence>
<dbReference type="InterPro" id="IPR035965">
    <property type="entry name" value="PAS-like_dom_sf"/>
</dbReference>
<dbReference type="SUPFAM" id="SSF158472">
    <property type="entry name" value="HAMP domain-like"/>
    <property type="match status" value="1"/>
</dbReference>
<dbReference type="InterPro" id="IPR036890">
    <property type="entry name" value="HATPase_C_sf"/>
</dbReference>
<evidence type="ECO:0000256" key="5">
    <source>
        <dbReference type="ARBA" id="ARBA00022553"/>
    </source>
</evidence>
<dbReference type="Pfam" id="PF00672">
    <property type="entry name" value="HAMP"/>
    <property type="match status" value="1"/>
</dbReference>
<dbReference type="RefSeq" id="WP_377832035.1">
    <property type="nucleotide sequence ID" value="NZ_JBHRSK010000004.1"/>
</dbReference>
<keyword evidence="6" id="KW-0808">Transferase</keyword>
<dbReference type="SUPFAM" id="SSF55874">
    <property type="entry name" value="ATPase domain of HSP90 chaperone/DNA topoisomerase II/histidine kinase"/>
    <property type="match status" value="1"/>
</dbReference>
<evidence type="ECO:0000256" key="13">
    <source>
        <dbReference type="ARBA" id="ARBA00023136"/>
    </source>
</evidence>
<dbReference type="CDD" id="cd00130">
    <property type="entry name" value="PAS"/>
    <property type="match status" value="1"/>
</dbReference>
<dbReference type="Gene3D" id="6.10.340.10">
    <property type="match status" value="1"/>
</dbReference>
<keyword evidence="12" id="KW-0902">Two-component regulatory system</keyword>
<dbReference type="SMART" id="SM00387">
    <property type="entry name" value="HATPase_c"/>
    <property type="match status" value="1"/>
</dbReference>
<keyword evidence="7 15" id="KW-0812">Transmembrane</keyword>
<evidence type="ECO:0000256" key="4">
    <source>
        <dbReference type="ARBA" id="ARBA00022475"/>
    </source>
</evidence>
<dbReference type="InterPro" id="IPR003661">
    <property type="entry name" value="HisK_dim/P_dom"/>
</dbReference>
<feature type="transmembrane region" description="Helical" evidence="15">
    <location>
        <begin position="71"/>
        <end position="91"/>
    </location>
</feature>
<evidence type="ECO:0000313" key="19">
    <source>
        <dbReference type="EMBL" id="MFC2967400.1"/>
    </source>
</evidence>
<evidence type="ECO:0000256" key="8">
    <source>
        <dbReference type="ARBA" id="ARBA00022741"/>
    </source>
</evidence>
<dbReference type="InterPro" id="IPR000014">
    <property type="entry name" value="PAS"/>
</dbReference>
<sequence>MAVGTQDVPKLGAFPLDRAARGATFTRLNRLRKQRRVQTVMTLALVGLGPGLALLTFMALGPLNEGATSPLLRGVLLGDLIYVLVVAALVARRVARMISDRRSQSAGSRLHLRLTGVFALIALIPTVLVAVFAGLTINIGLEGWFSTRVRSVVASSLAAAQAYEGEHRRDLQQDADALAAYLDAARQKGIYVDDGELRQLLTQGQAQIQRGLRSAYVIDGTAQIRARGDRSYLFNYTPPKPQDFADARKGQTVIIEDLDNNEFRALVALRPYLDRYLYVSRVVDGGILKLLDETKATVHLYQQLERDRGRLLFEFGLLYLGFALILIMAAIWLGLWFAERLARPVGRLAGAAQRVGGGDLDVQVIEEEGDDEIAMLGRIFNQMTRQLKGQRRALMDSHDQTERRRRQFDTVLSSITSGVIGLDAEGRVDFANRSAQQILDLAVGDDQGQPLDLAVPEFAALFARLRQGAGGAVQEEIRLSRRGKIESLLVRMAGRRNEEGRLEGYVVAFDDVTELVSAQRMAAWGDVARRIAHEIKNPLTPIQLSAERIKRKFRKLDPEEAEALEQYTDVIVRQTNDLRRIVDEFSRFARMPEPERREHDLTRLLRDAVVLQESALTGVTLVSDLPERPMLAEIDATMISQALTNLIKNAGEAIESLQEKGAPRGYVPEIRVALSTSDGSARITIADNGIGLPEDRSRLFEPYVTTRAKGTGLGLPIVKKIIEEHGGALTLTDAPPFAEGAHAGAMAEILLPLSGRAGPKEPQNGAEEAPPVDGATDKADGRREEERYG</sequence>
<dbReference type="PANTHER" id="PTHR43065:SF10">
    <property type="entry name" value="PEROXIDE STRESS-ACTIVATED HISTIDINE KINASE MAK3"/>
    <property type="match status" value="1"/>
</dbReference>
<feature type="domain" description="HAMP" evidence="18">
    <location>
        <begin position="339"/>
        <end position="392"/>
    </location>
</feature>
<feature type="transmembrane region" description="Helical" evidence="15">
    <location>
        <begin position="112"/>
        <end position="137"/>
    </location>
</feature>
<dbReference type="PANTHER" id="PTHR43065">
    <property type="entry name" value="SENSOR HISTIDINE KINASE"/>
    <property type="match status" value="1"/>
</dbReference>
<accession>A0ABV7AE05</accession>
<dbReference type="EMBL" id="JBHRSK010000004">
    <property type="protein sequence ID" value="MFC2967400.1"/>
    <property type="molecule type" value="Genomic_DNA"/>
</dbReference>
<dbReference type="InterPro" id="IPR003660">
    <property type="entry name" value="HAMP_dom"/>
</dbReference>
<feature type="domain" description="Histidine kinase" evidence="16">
    <location>
        <begin position="530"/>
        <end position="755"/>
    </location>
</feature>
<dbReference type="Pfam" id="PF00989">
    <property type="entry name" value="PAS"/>
    <property type="match status" value="1"/>
</dbReference>
<dbReference type="Pfam" id="PF19312">
    <property type="entry name" value="NtrY_N"/>
    <property type="match status" value="1"/>
</dbReference>
<name>A0ABV7AE05_9RHOB</name>
<keyword evidence="9" id="KW-0418">Kinase</keyword>
<dbReference type="PROSITE" id="PS50112">
    <property type="entry name" value="PAS"/>
    <property type="match status" value="1"/>
</dbReference>
<evidence type="ECO:0000256" key="12">
    <source>
        <dbReference type="ARBA" id="ARBA00023012"/>
    </source>
</evidence>
<evidence type="ECO:0000259" key="17">
    <source>
        <dbReference type="PROSITE" id="PS50112"/>
    </source>
</evidence>
<keyword evidence="11 15" id="KW-1133">Transmembrane helix</keyword>